<evidence type="ECO:0000313" key="6">
    <source>
        <dbReference type="Proteomes" id="UP001642260"/>
    </source>
</evidence>
<evidence type="ECO:0000256" key="1">
    <source>
        <dbReference type="ARBA" id="ARBA00022630"/>
    </source>
</evidence>
<evidence type="ECO:0000259" key="4">
    <source>
        <dbReference type="PROSITE" id="PS00028"/>
    </source>
</evidence>
<dbReference type="InterPro" id="IPR016169">
    <property type="entry name" value="FAD-bd_PCMH_sub2"/>
</dbReference>
<keyword evidence="1" id="KW-0285">Flavoprotein</keyword>
<sequence>MIINEDDEPFCICELCCDTFDICAEFITHLKSEEHRNKCPKTIVSLDIFAKFAIISATTNITCSSITKAMNIIGRMNPFSVSSPRVAYLNHRDLDLGNDTRTNTSFEDAREWGEKYYRGNFKKLGLVKGNIDPTRKQRCNVVYFFSSRYVPNNKQIE</sequence>
<dbReference type="InterPro" id="IPR013087">
    <property type="entry name" value="Znf_C2H2_type"/>
</dbReference>
<gene>
    <name evidence="5" type="ORF">ERUC_LOCUS16779</name>
</gene>
<keyword evidence="6" id="KW-1185">Reference proteome</keyword>
<dbReference type="Proteomes" id="UP001642260">
    <property type="component" value="Unassembled WGS sequence"/>
</dbReference>
<organism evidence="5 6">
    <name type="scientific">Eruca vesicaria subsp. sativa</name>
    <name type="common">Garden rocket</name>
    <name type="synonym">Eruca sativa</name>
    <dbReference type="NCBI Taxonomy" id="29727"/>
    <lineage>
        <taxon>Eukaryota</taxon>
        <taxon>Viridiplantae</taxon>
        <taxon>Streptophyta</taxon>
        <taxon>Embryophyta</taxon>
        <taxon>Tracheophyta</taxon>
        <taxon>Spermatophyta</taxon>
        <taxon>Magnoliopsida</taxon>
        <taxon>eudicotyledons</taxon>
        <taxon>Gunneridae</taxon>
        <taxon>Pentapetalae</taxon>
        <taxon>rosids</taxon>
        <taxon>malvids</taxon>
        <taxon>Brassicales</taxon>
        <taxon>Brassicaceae</taxon>
        <taxon>Brassiceae</taxon>
        <taxon>Eruca</taxon>
    </lineage>
</organism>
<protein>
    <recommendedName>
        <fullName evidence="4">C2H2-type domain-containing protein</fullName>
    </recommendedName>
</protein>
<reference evidence="5 6" key="1">
    <citation type="submission" date="2022-03" db="EMBL/GenBank/DDBJ databases">
        <authorList>
            <person name="Macdonald S."/>
            <person name="Ahmed S."/>
            <person name="Newling K."/>
        </authorList>
    </citation>
    <scope>NUCLEOTIDE SEQUENCE [LARGE SCALE GENOMIC DNA]</scope>
</reference>
<dbReference type="InterPro" id="IPR012951">
    <property type="entry name" value="BBE"/>
</dbReference>
<dbReference type="Gene3D" id="3.30.465.10">
    <property type="match status" value="1"/>
</dbReference>
<keyword evidence="3" id="KW-0560">Oxidoreductase</keyword>
<proteinExistence type="predicted"/>
<dbReference type="Pfam" id="PF08031">
    <property type="entry name" value="BBE"/>
    <property type="match status" value="1"/>
</dbReference>
<dbReference type="EMBL" id="CAKOAT010152932">
    <property type="protein sequence ID" value="CAH8345922.1"/>
    <property type="molecule type" value="Genomic_DNA"/>
</dbReference>
<dbReference type="Gene3D" id="3.40.462.20">
    <property type="match status" value="1"/>
</dbReference>
<dbReference type="AlphaFoldDB" id="A0ABC8JXE1"/>
<keyword evidence="2" id="KW-0274">FAD</keyword>
<name>A0ABC8JXE1_ERUVS</name>
<feature type="domain" description="C2H2-type" evidence="4">
    <location>
        <begin position="11"/>
        <end position="35"/>
    </location>
</feature>
<accession>A0ABC8JXE1</accession>
<dbReference type="PROSITE" id="PS00028">
    <property type="entry name" value="ZINC_FINGER_C2H2_1"/>
    <property type="match status" value="1"/>
</dbReference>
<evidence type="ECO:0000256" key="2">
    <source>
        <dbReference type="ARBA" id="ARBA00022827"/>
    </source>
</evidence>
<dbReference type="GO" id="GO:0016491">
    <property type="term" value="F:oxidoreductase activity"/>
    <property type="evidence" value="ECO:0007669"/>
    <property type="project" value="UniProtKB-KW"/>
</dbReference>
<evidence type="ECO:0000313" key="5">
    <source>
        <dbReference type="EMBL" id="CAH8345922.1"/>
    </source>
</evidence>
<dbReference type="PANTHER" id="PTHR32448">
    <property type="entry name" value="OS08G0158400 PROTEIN"/>
    <property type="match status" value="1"/>
</dbReference>
<comment type="caution">
    <text evidence="5">The sequence shown here is derived from an EMBL/GenBank/DDBJ whole genome shotgun (WGS) entry which is preliminary data.</text>
</comment>
<evidence type="ECO:0000256" key="3">
    <source>
        <dbReference type="ARBA" id="ARBA00023002"/>
    </source>
</evidence>